<sequence length="212" mass="24477">MQVSLLQCYHVCNEGNGGPIEYLLKLTDEKENVLFSLFLHRARQQFPLSKACKGRKKDAWLREIERGEREREFVRRGIERKEREMKDRGMGMETGNVMEGRTIVGFIITRTVFPSCIQALRYRKDDVSHSICRNETRQPLAGRNGWSSCRAGLQACGQPSRKESTRMLHWLLGNLLAMQGEEMRSYLVIEFTQEQPKCIPPSKMFTCTVSAN</sequence>
<accession>A0ABQ9GLM5</accession>
<evidence type="ECO:0000313" key="2">
    <source>
        <dbReference type="Proteomes" id="UP001159363"/>
    </source>
</evidence>
<keyword evidence="2" id="KW-1185">Reference proteome</keyword>
<evidence type="ECO:0000313" key="1">
    <source>
        <dbReference type="EMBL" id="KAJ8872907.1"/>
    </source>
</evidence>
<name>A0ABQ9GLM5_9NEOP</name>
<dbReference type="Proteomes" id="UP001159363">
    <property type="component" value="Chromosome 10"/>
</dbReference>
<proteinExistence type="predicted"/>
<protein>
    <submittedName>
        <fullName evidence="1">Uncharacterized protein</fullName>
    </submittedName>
</protein>
<gene>
    <name evidence="1" type="ORF">PR048_026523</name>
</gene>
<reference evidence="1 2" key="1">
    <citation type="submission" date="2023-02" db="EMBL/GenBank/DDBJ databases">
        <title>LHISI_Scaffold_Assembly.</title>
        <authorList>
            <person name="Stuart O.P."/>
            <person name="Cleave R."/>
            <person name="Magrath M.J.L."/>
            <person name="Mikheyev A.S."/>
        </authorList>
    </citation>
    <scope>NUCLEOTIDE SEQUENCE [LARGE SCALE GENOMIC DNA]</scope>
    <source>
        <strain evidence="1">Daus_M_001</strain>
        <tissue evidence="1">Leg muscle</tissue>
    </source>
</reference>
<dbReference type="EMBL" id="JARBHB010000011">
    <property type="protein sequence ID" value="KAJ8872907.1"/>
    <property type="molecule type" value="Genomic_DNA"/>
</dbReference>
<comment type="caution">
    <text evidence="1">The sequence shown here is derived from an EMBL/GenBank/DDBJ whole genome shotgun (WGS) entry which is preliminary data.</text>
</comment>
<organism evidence="1 2">
    <name type="scientific">Dryococelus australis</name>
    <dbReference type="NCBI Taxonomy" id="614101"/>
    <lineage>
        <taxon>Eukaryota</taxon>
        <taxon>Metazoa</taxon>
        <taxon>Ecdysozoa</taxon>
        <taxon>Arthropoda</taxon>
        <taxon>Hexapoda</taxon>
        <taxon>Insecta</taxon>
        <taxon>Pterygota</taxon>
        <taxon>Neoptera</taxon>
        <taxon>Polyneoptera</taxon>
        <taxon>Phasmatodea</taxon>
        <taxon>Verophasmatodea</taxon>
        <taxon>Anareolatae</taxon>
        <taxon>Phasmatidae</taxon>
        <taxon>Eurycanthinae</taxon>
        <taxon>Dryococelus</taxon>
    </lineage>
</organism>